<dbReference type="AlphaFoldDB" id="A0A0F8Z8C1"/>
<dbReference type="EMBL" id="LAZR01049309">
    <property type="protein sequence ID" value="KKK89953.1"/>
    <property type="molecule type" value="Genomic_DNA"/>
</dbReference>
<sequence length="270" mass="29869">MEVIVTFEKGKMNSDVDQAILPKGEHIESENMDFFSGATVPMRGMSMLTDQGYTNATSLGRLVVPSENLIYNLYKADGVQGLYEYDTSTDTSKDILKSVTGKLNLSAKVPKMNLIGDFIFFTGDGVNPPRRVDRTIVYGTDGFDEKDIQVIQPAPLKAPVLALSDDGSGKNNIKDKFLGFATRYKYIGGEYSAFSPFSPLAFLPESFDYNYATHTNNGMVNNYNTVEITFNTGNDLVEEIEVLFKETGSNAVYVIDSFNKEELGYSDDSD</sequence>
<organism evidence="1">
    <name type="scientific">marine sediment metagenome</name>
    <dbReference type="NCBI Taxonomy" id="412755"/>
    <lineage>
        <taxon>unclassified sequences</taxon>
        <taxon>metagenomes</taxon>
        <taxon>ecological metagenomes</taxon>
    </lineage>
</organism>
<protein>
    <submittedName>
        <fullName evidence="1">Uncharacterized protein</fullName>
    </submittedName>
</protein>
<reference evidence="1" key="1">
    <citation type="journal article" date="2015" name="Nature">
        <title>Complex archaea that bridge the gap between prokaryotes and eukaryotes.</title>
        <authorList>
            <person name="Spang A."/>
            <person name="Saw J.H."/>
            <person name="Jorgensen S.L."/>
            <person name="Zaremba-Niedzwiedzka K."/>
            <person name="Martijn J."/>
            <person name="Lind A.E."/>
            <person name="van Eijk R."/>
            <person name="Schleper C."/>
            <person name="Guy L."/>
            <person name="Ettema T.J."/>
        </authorList>
    </citation>
    <scope>NUCLEOTIDE SEQUENCE</scope>
</reference>
<feature type="non-terminal residue" evidence="1">
    <location>
        <position position="270"/>
    </location>
</feature>
<proteinExistence type="predicted"/>
<name>A0A0F8Z8C1_9ZZZZ</name>
<accession>A0A0F8Z8C1</accession>
<evidence type="ECO:0000313" key="1">
    <source>
        <dbReference type="EMBL" id="KKK89953.1"/>
    </source>
</evidence>
<comment type="caution">
    <text evidence="1">The sequence shown here is derived from an EMBL/GenBank/DDBJ whole genome shotgun (WGS) entry which is preliminary data.</text>
</comment>
<gene>
    <name evidence="1" type="ORF">LCGC14_2727950</name>
</gene>